<name>A0A5R9B3U1_STAXY</name>
<reference evidence="1 3" key="1">
    <citation type="journal article" date="2016" name="Front. Microbiol.">
        <title>Comprehensive Phylogenetic Analysis of Bovine Non-aureus Staphylococci Species Based on Whole-Genome Sequencing.</title>
        <authorList>
            <person name="Naushad S."/>
            <person name="Barkema H.W."/>
            <person name="Luby C."/>
            <person name="Condas L.A."/>
            <person name="Nobrega D.B."/>
            <person name="Carson D.A."/>
            <person name="De Buck J."/>
        </authorList>
    </citation>
    <scope>NUCLEOTIDE SEQUENCE [LARGE SCALE GENOMIC DNA]</scope>
    <source>
        <strain evidence="1 3">SNUC 1349</strain>
    </source>
</reference>
<sequence length="106" mass="12505">MELNKVVEESMKIREAYHALEEKYHGRKWDIQEDALAMSTDVGLISRLIMDEANIWPAKKDETNNLEYKIGEVVWWLSVISNKSEIDFNKAVEDFIKKKQNDFNIE</sequence>
<comment type="caution">
    <text evidence="2">The sequence shown here is derived from an EMBL/GenBank/DDBJ whole genome shotgun (WGS) entry which is preliminary data.</text>
</comment>
<dbReference type="RefSeq" id="WP_042363067.1">
    <property type="nucleotide sequence ID" value="NZ_CABIVW010000002.1"/>
</dbReference>
<accession>A0A5R9B3U1</accession>
<dbReference type="EMBL" id="VBTJ01000001">
    <property type="protein sequence ID" value="TLP91016.1"/>
    <property type="molecule type" value="Genomic_DNA"/>
</dbReference>
<evidence type="ECO:0000313" key="4">
    <source>
        <dbReference type="Proteomes" id="UP000307747"/>
    </source>
</evidence>
<proteinExistence type="predicted"/>
<evidence type="ECO:0000313" key="2">
    <source>
        <dbReference type="EMBL" id="TLP91016.1"/>
    </source>
</evidence>
<organism evidence="2 4">
    <name type="scientific">Staphylococcus xylosus</name>
    <dbReference type="NCBI Taxonomy" id="1288"/>
    <lineage>
        <taxon>Bacteria</taxon>
        <taxon>Bacillati</taxon>
        <taxon>Bacillota</taxon>
        <taxon>Bacilli</taxon>
        <taxon>Bacillales</taxon>
        <taxon>Staphylococcaceae</taxon>
        <taxon>Staphylococcus</taxon>
    </lineage>
</organism>
<protein>
    <submittedName>
        <fullName evidence="2">MazG-like protein</fullName>
    </submittedName>
</protein>
<dbReference type="SUPFAM" id="SSF101386">
    <property type="entry name" value="all-alpha NTP pyrophosphatases"/>
    <property type="match status" value="1"/>
</dbReference>
<dbReference type="Proteomes" id="UP000307747">
    <property type="component" value="Unassembled WGS sequence"/>
</dbReference>
<dbReference type="Gene3D" id="1.10.287.1080">
    <property type="entry name" value="MazG-like"/>
    <property type="match status" value="1"/>
</dbReference>
<dbReference type="AlphaFoldDB" id="A0A5R9B3U1"/>
<dbReference type="OrthoDB" id="196226at2"/>
<dbReference type="GeneID" id="45497559"/>
<evidence type="ECO:0000313" key="3">
    <source>
        <dbReference type="Proteomes" id="UP000285579"/>
    </source>
</evidence>
<evidence type="ECO:0000313" key="1">
    <source>
        <dbReference type="EMBL" id="RIM93360.1"/>
    </source>
</evidence>
<reference evidence="1" key="2">
    <citation type="submission" date="2018-09" db="EMBL/GenBank/DDBJ databases">
        <authorList>
            <person name="Naushad S."/>
            <person name="De Buck J."/>
        </authorList>
    </citation>
    <scope>NUCLEOTIDE SEQUENCE</scope>
    <source>
        <strain evidence="1">SNUC 1349</strain>
    </source>
</reference>
<dbReference type="KEGG" id="sxl:SXYLSMQ121_1907"/>
<gene>
    <name evidence="1" type="ORF">BU104_03175</name>
    <name evidence="2" type="ORF">FEZ53_01745</name>
</gene>
<dbReference type="EMBL" id="QXUI01000002">
    <property type="protein sequence ID" value="RIM93360.1"/>
    <property type="molecule type" value="Genomic_DNA"/>
</dbReference>
<dbReference type="Proteomes" id="UP000285579">
    <property type="component" value="Unassembled WGS sequence"/>
</dbReference>
<reference evidence="2 4" key="3">
    <citation type="submission" date="2019-05" db="EMBL/GenBank/DDBJ databases">
        <title>The metagenome of a microbial culture collection derived from dairy environment covers the genomic content of the human microbiome.</title>
        <authorList>
            <person name="Roder T."/>
            <person name="Wuthrich D."/>
            <person name="Sattari Z."/>
            <person name="Von Ah U."/>
            <person name="Bar C."/>
            <person name="Ronchi F."/>
            <person name="Macpherson A.J."/>
            <person name="Ganal-Vonarburg S.C."/>
            <person name="Bruggmann R."/>
            <person name="Vergeres G."/>
        </authorList>
    </citation>
    <scope>NUCLEOTIDE SEQUENCE [LARGE SCALE GENOMIC DNA]</scope>
    <source>
        <strain evidence="2 4">FAM 20833</strain>
    </source>
</reference>